<feature type="non-terminal residue" evidence="4">
    <location>
        <position position="164"/>
    </location>
</feature>
<keyword evidence="2 4" id="KW-0456">Lyase</keyword>
<dbReference type="AlphaFoldDB" id="A0A060BVN5"/>
<reference evidence="4" key="1">
    <citation type="journal article" date="2013" name="Environ. Microbiol.">
        <title>Seasonally variable intestinal metagenomes of the red palm weevil (Rhynchophorus ferrugineus).</title>
        <authorList>
            <person name="Jia S."/>
            <person name="Zhang X."/>
            <person name="Zhang G."/>
            <person name="Yin A."/>
            <person name="Zhang S."/>
            <person name="Li F."/>
            <person name="Wang L."/>
            <person name="Zhao D."/>
            <person name="Yun Q."/>
            <person name="Tala"/>
            <person name="Wang J."/>
            <person name="Sun G."/>
            <person name="Baabdullah M."/>
            <person name="Yu X."/>
            <person name="Hu S."/>
            <person name="Al-Mssallem I.S."/>
            <person name="Yu J."/>
        </authorList>
    </citation>
    <scope>NUCLEOTIDE SEQUENCE</scope>
</reference>
<dbReference type="InterPro" id="IPR008929">
    <property type="entry name" value="Chondroitin_lyas"/>
</dbReference>
<proteinExistence type="predicted"/>
<evidence type="ECO:0000256" key="1">
    <source>
        <dbReference type="ARBA" id="ARBA00022729"/>
    </source>
</evidence>
<dbReference type="SUPFAM" id="SSF48230">
    <property type="entry name" value="Chondroitin AC/alginate lyase"/>
    <property type="match status" value="1"/>
</dbReference>
<dbReference type="GO" id="GO:0042597">
    <property type="term" value="C:periplasmic space"/>
    <property type="evidence" value="ECO:0007669"/>
    <property type="project" value="InterPro"/>
</dbReference>
<evidence type="ECO:0000313" key="4">
    <source>
        <dbReference type="EMBL" id="AIA86999.1"/>
    </source>
</evidence>
<keyword evidence="1" id="KW-0732">Signal</keyword>
<name>A0A060BVN5_9PSED</name>
<evidence type="ECO:0000256" key="2">
    <source>
        <dbReference type="ARBA" id="ARBA00023239"/>
    </source>
</evidence>
<dbReference type="Gene3D" id="1.50.10.100">
    <property type="entry name" value="Chondroitin AC/alginate lyase"/>
    <property type="match status" value="1"/>
</dbReference>
<dbReference type="EMBL" id="KF119731">
    <property type="protein sequence ID" value="AIA86999.1"/>
    <property type="molecule type" value="Genomic_DNA"/>
</dbReference>
<protein>
    <submittedName>
        <fullName evidence="4">Alginate_lyase</fullName>
    </submittedName>
</protein>
<dbReference type="GO" id="GO:0016829">
    <property type="term" value="F:lyase activity"/>
    <property type="evidence" value="ECO:0007669"/>
    <property type="project" value="UniProtKB-KW"/>
</dbReference>
<evidence type="ECO:0000259" key="3">
    <source>
        <dbReference type="Pfam" id="PF05426"/>
    </source>
</evidence>
<sequence>HSIVDPALHARYVAQTRALSQAARRLARMADGYRQGGDPGMARCVAHWLAAFARGSVLAGRIRGHQSLYVQDWMLGAFAIDWLKIRAAQGVAAESRRAVLPWFVALSRPVQQVDAAHPGRVDARNNHRYWAGMAVMAAGIAADRRDLNDWGLGSFQIAMAQITP</sequence>
<organism evidence="4">
    <name type="scientific">uncultured Pseudomonas sp</name>
    <dbReference type="NCBI Taxonomy" id="114707"/>
    <lineage>
        <taxon>Bacteria</taxon>
        <taxon>Pseudomonadati</taxon>
        <taxon>Pseudomonadota</taxon>
        <taxon>Gammaproteobacteria</taxon>
        <taxon>Pseudomonadales</taxon>
        <taxon>Pseudomonadaceae</taxon>
        <taxon>Pseudomonas</taxon>
        <taxon>environmental samples</taxon>
    </lineage>
</organism>
<dbReference type="InterPro" id="IPR008397">
    <property type="entry name" value="Alginate_lyase_dom"/>
</dbReference>
<dbReference type="Pfam" id="PF05426">
    <property type="entry name" value="Alginate_lyase"/>
    <property type="match status" value="1"/>
</dbReference>
<accession>A0A060BVN5</accession>
<feature type="domain" description="Alginate lyase" evidence="3">
    <location>
        <begin position="4"/>
        <end position="164"/>
    </location>
</feature>
<feature type="non-terminal residue" evidence="4">
    <location>
        <position position="1"/>
    </location>
</feature>